<evidence type="ECO:0000313" key="2">
    <source>
        <dbReference type="Proteomes" id="UP001589610"/>
    </source>
</evidence>
<accession>A0ABV5TGI4</accession>
<protein>
    <submittedName>
        <fullName evidence="1">Uncharacterized protein</fullName>
    </submittedName>
</protein>
<sequence length="47" mass="5223">MSEYSEVEELLINQLKKVGWTHLAEAEAGALDILESENPTDPPAARR</sequence>
<dbReference type="RefSeq" id="WP_386157910.1">
    <property type="nucleotide sequence ID" value="NZ_JBHMBS010000007.1"/>
</dbReference>
<name>A0ABV5TGI4_9ACTN</name>
<proteinExistence type="predicted"/>
<keyword evidence="2" id="KW-1185">Reference proteome</keyword>
<gene>
    <name evidence="1" type="ORF">ACFFRH_18120</name>
</gene>
<dbReference type="Proteomes" id="UP001589610">
    <property type="component" value="Unassembled WGS sequence"/>
</dbReference>
<dbReference type="EMBL" id="JBHMBS010000007">
    <property type="protein sequence ID" value="MFB9677401.1"/>
    <property type="molecule type" value="Genomic_DNA"/>
</dbReference>
<organism evidence="1 2">
    <name type="scientific">Streptosporangium vulgare</name>
    <dbReference type="NCBI Taxonomy" id="46190"/>
    <lineage>
        <taxon>Bacteria</taxon>
        <taxon>Bacillati</taxon>
        <taxon>Actinomycetota</taxon>
        <taxon>Actinomycetes</taxon>
        <taxon>Streptosporangiales</taxon>
        <taxon>Streptosporangiaceae</taxon>
        <taxon>Streptosporangium</taxon>
    </lineage>
</organism>
<comment type="caution">
    <text evidence="1">The sequence shown here is derived from an EMBL/GenBank/DDBJ whole genome shotgun (WGS) entry which is preliminary data.</text>
</comment>
<reference evidence="1 2" key="1">
    <citation type="submission" date="2024-09" db="EMBL/GenBank/DDBJ databases">
        <authorList>
            <person name="Sun Q."/>
            <person name="Mori K."/>
        </authorList>
    </citation>
    <scope>NUCLEOTIDE SEQUENCE [LARGE SCALE GENOMIC DNA]</scope>
    <source>
        <strain evidence="1 2">JCM 3028</strain>
    </source>
</reference>
<evidence type="ECO:0000313" key="1">
    <source>
        <dbReference type="EMBL" id="MFB9677401.1"/>
    </source>
</evidence>